<comment type="pathway">
    <text evidence="7">Protein modification; lipoprotein biosynthesis (diacylglyceryl transfer).</text>
</comment>
<evidence type="ECO:0000256" key="1">
    <source>
        <dbReference type="ARBA" id="ARBA00007150"/>
    </source>
</evidence>
<dbReference type="RefSeq" id="WP_123091658.1">
    <property type="nucleotide sequence ID" value="NZ_BAAAKD010000001.1"/>
</dbReference>
<feature type="transmembrane region" description="Helical" evidence="7">
    <location>
        <begin position="102"/>
        <end position="123"/>
    </location>
</feature>
<comment type="function">
    <text evidence="7">Catalyzes the transfer of the diacylglyceryl group from phosphatidylglycerol to the sulfhydryl group of the N-terminal cysteine of a prolipoprotein, the first step in the formation of mature lipoproteins.</text>
</comment>
<feature type="transmembrane region" description="Helical" evidence="7">
    <location>
        <begin position="258"/>
        <end position="277"/>
    </location>
</feature>
<evidence type="ECO:0000256" key="6">
    <source>
        <dbReference type="ARBA" id="ARBA00023136"/>
    </source>
</evidence>
<dbReference type="GO" id="GO:0042158">
    <property type="term" value="P:lipoprotein biosynthetic process"/>
    <property type="evidence" value="ECO:0007669"/>
    <property type="project" value="UniProtKB-UniRule"/>
</dbReference>
<keyword evidence="9" id="KW-0449">Lipoprotein</keyword>
<feature type="transmembrane region" description="Helical" evidence="7">
    <location>
        <begin position="60"/>
        <end position="82"/>
    </location>
</feature>
<reference evidence="9 10" key="1">
    <citation type="submission" date="2019-09" db="EMBL/GenBank/DDBJ databases">
        <title>Complete Genome Sequence of Janibacter melonis M714 with both human health impact and industrial applications.</title>
        <authorList>
            <person name="Jin M."/>
            <person name="Zhao Q.R."/>
        </authorList>
    </citation>
    <scope>NUCLEOTIDE SEQUENCE [LARGE SCALE GENOMIC DNA]</scope>
    <source>
        <strain evidence="9 10">M714</strain>
    </source>
</reference>
<comment type="similarity">
    <text evidence="1 7">Belongs to the Lgt family.</text>
</comment>
<evidence type="ECO:0000256" key="2">
    <source>
        <dbReference type="ARBA" id="ARBA00022475"/>
    </source>
</evidence>
<dbReference type="EMBL" id="CP044548">
    <property type="protein sequence ID" value="QFQ30067.2"/>
    <property type="molecule type" value="Genomic_DNA"/>
</dbReference>
<sequence length="303" mass="32121">MSLAPPTVAVPAALPSPEVGAWSIGPLTIHAYALCILAGIMAAVWIAQKRIETRGGREGVVLDIALWAVPAGIIGARVYHVITTPEPYFGPGGSLVAALQIWNGGLGIWGAVAGGAVGAWIAARRYDVPIGALADSVAPALPVAQAIGRWGNWFNNELYGRETDVPWALEIHRWDSSTGRAVLDASGQAEVIGTFHPIFLYESIFCLLLALALLLLDRRRSLHPGQLFGAYVMGYPLGRVVLETMRTDEAQIVLGQRLNVWTSLVVVVIGAVIWVLAGRRAKGATGAPDAPEDRVETPSTTTG</sequence>
<keyword evidence="5 7" id="KW-1133">Transmembrane helix</keyword>
<dbReference type="HAMAP" id="MF_01147">
    <property type="entry name" value="Lgt"/>
    <property type="match status" value="1"/>
</dbReference>
<comment type="catalytic activity">
    <reaction evidence="7">
        <text>L-cysteinyl-[prolipoprotein] + a 1,2-diacyl-sn-glycero-3-phospho-(1'-sn-glycerol) = an S-1,2-diacyl-sn-glyceryl-L-cysteinyl-[prolipoprotein] + sn-glycerol 1-phosphate + H(+)</text>
        <dbReference type="Rhea" id="RHEA:56712"/>
        <dbReference type="Rhea" id="RHEA-COMP:14679"/>
        <dbReference type="Rhea" id="RHEA-COMP:14680"/>
        <dbReference type="ChEBI" id="CHEBI:15378"/>
        <dbReference type="ChEBI" id="CHEBI:29950"/>
        <dbReference type="ChEBI" id="CHEBI:57685"/>
        <dbReference type="ChEBI" id="CHEBI:64716"/>
        <dbReference type="ChEBI" id="CHEBI:140658"/>
        <dbReference type="EC" id="2.5.1.145"/>
    </reaction>
</comment>
<dbReference type="InterPro" id="IPR001640">
    <property type="entry name" value="Lgt"/>
</dbReference>
<evidence type="ECO:0000256" key="8">
    <source>
        <dbReference type="SAM" id="MobiDB-lite"/>
    </source>
</evidence>
<organism evidence="9 10">
    <name type="scientific">Janibacter melonis</name>
    <dbReference type="NCBI Taxonomy" id="262209"/>
    <lineage>
        <taxon>Bacteria</taxon>
        <taxon>Bacillati</taxon>
        <taxon>Actinomycetota</taxon>
        <taxon>Actinomycetes</taxon>
        <taxon>Micrococcales</taxon>
        <taxon>Intrasporangiaceae</taxon>
        <taxon>Janibacter</taxon>
    </lineage>
</organism>
<dbReference type="GO" id="GO:0005886">
    <property type="term" value="C:plasma membrane"/>
    <property type="evidence" value="ECO:0007669"/>
    <property type="project" value="UniProtKB-SubCell"/>
</dbReference>
<evidence type="ECO:0000256" key="3">
    <source>
        <dbReference type="ARBA" id="ARBA00022679"/>
    </source>
</evidence>
<dbReference type="GO" id="GO:0008961">
    <property type="term" value="F:phosphatidylglycerol-prolipoprotein diacylglyceryl transferase activity"/>
    <property type="evidence" value="ECO:0007669"/>
    <property type="project" value="UniProtKB-UniRule"/>
</dbReference>
<protein>
    <recommendedName>
        <fullName evidence="7">Phosphatidylglycerol--prolipoprotein diacylglyceryl transferase</fullName>
        <ecNumber evidence="7">2.5.1.145</ecNumber>
    </recommendedName>
</protein>
<dbReference type="AlphaFoldDB" id="A0A5P8FKK0"/>
<feature type="binding site" evidence="7">
    <location>
        <position position="149"/>
    </location>
    <ligand>
        <name>a 1,2-diacyl-sn-glycero-3-phospho-(1'-sn-glycerol)</name>
        <dbReference type="ChEBI" id="CHEBI:64716"/>
    </ligand>
</feature>
<proteinExistence type="inferred from homology"/>
<comment type="subcellular location">
    <subcellularLocation>
        <location evidence="7">Cell membrane</location>
        <topology evidence="7">Multi-pass membrane protein</topology>
    </subcellularLocation>
</comment>
<dbReference type="EC" id="2.5.1.145" evidence="7"/>
<keyword evidence="9" id="KW-0328">Glycosyltransferase</keyword>
<name>A0A5P8FKK0_9MICO</name>
<dbReference type="Pfam" id="PF01790">
    <property type="entry name" value="LGT"/>
    <property type="match status" value="1"/>
</dbReference>
<keyword evidence="4 7" id="KW-0812">Transmembrane</keyword>
<evidence type="ECO:0000256" key="7">
    <source>
        <dbReference type="HAMAP-Rule" id="MF_01147"/>
    </source>
</evidence>
<feature type="transmembrane region" description="Helical" evidence="7">
    <location>
        <begin position="31"/>
        <end position="48"/>
    </location>
</feature>
<keyword evidence="6 7" id="KW-0472">Membrane</keyword>
<feature type="transmembrane region" description="Helical" evidence="7">
    <location>
        <begin position="198"/>
        <end position="216"/>
    </location>
</feature>
<dbReference type="UniPathway" id="UPA00664"/>
<evidence type="ECO:0000256" key="4">
    <source>
        <dbReference type="ARBA" id="ARBA00022692"/>
    </source>
</evidence>
<accession>A0A5P8FKK0</accession>
<evidence type="ECO:0000313" key="10">
    <source>
        <dbReference type="Proteomes" id="UP000271708"/>
    </source>
</evidence>
<dbReference type="GeneID" id="59160843"/>
<evidence type="ECO:0000256" key="5">
    <source>
        <dbReference type="ARBA" id="ARBA00022989"/>
    </source>
</evidence>
<dbReference type="KEGG" id="jme:EEW87_006705"/>
<keyword evidence="2 7" id="KW-1003">Cell membrane</keyword>
<dbReference type="Proteomes" id="UP000271708">
    <property type="component" value="Chromosome"/>
</dbReference>
<evidence type="ECO:0000313" key="9">
    <source>
        <dbReference type="EMBL" id="QFQ30067.2"/>
    </source>
</evidence>
<dbReference type="PROSITE" id="PS01311">
    <property type="entry name" value="LGT"/>
    <property type="match status" value="1"/>
</dbReference>
<gene>
    <name evidence="7" type="primary">lgt</name>
    <name evidence="9" type="ORF">EEW87_006705</name>
</gene>
<dbReference type="NCBIfam" id="TIGR00544">
    <property type="entry name" value="lgt"/>
    <property type="match status" value="1"/>
</dbReference>
<feature type="region of interest" description="Disordered" evidence="8">
    <location>
        <begin position="283"/>
        <end position="303"/>
    </location>
</feature>
<keyword evidence="3 7" id="KW-0808">Transferase</keyword>
<dbReference type="PANTHER" id="PTHR30589:SF0">
    <property type="entry name" value="PHOSPHATIDYLGLYCEROL--PROLIPOPROTEIN DIACYLGLYCERYL TRANSFERASE"/>
    <property type="match status" value="1"/>
</dbReference>
<dbReference type="PANTHER" id="PTHR30589">
    <property type="entry name" value="PROLIPOPROTEIN DIACYLGLYCERYL TRANSFERASE"/>
    <property type="match status" value="1"/>
</dbReference>